<sequence>MSAFCSGQHCIWYNIILLKMRKGSWRFWLLFLFIVSHLSSASAQDLYPSNIEVRLGQVGESFYSVVMDDYENPYLPVESFLTYVLELSGECEEEICFFYLPRDSARETPPFIINLDQKQCQRDESQPRNIEVVNHNGAWFIHWKHLSQCLPIDAKWFLDSYQLLVDQDYRSKSELEEEIQKLKRNSREKALQFETLNRQKPVEPLEQLGLATRLTTTIDWTKTAGESLYFLSDSIIVSEQSHTQVSLDSRENNPIQYYHFLYDLNPKGARFEVGHVLFDGNVFRKPQSVENGLLYSNRPDVTQYGQYQLEKLTEPNISIDVLVNGIYQNTYQSDQFGRFRVEEENIGPGDTISFRYYLSEGVWQQEDITVAGLDGMFISEGNWGVDLMGEFASSEAGSVIAEYGVRDDWTLGASTIKSGKEYLLGFQTRYLPTHWLATEIGWLPELNYVPVEVELLFSQSQSLSLELYKHDKLERDEPNYHLLTYRNSNNYVNTRSQIRADDDSYQFESKIGGKLSPLHFWNYKLDATYLTESDSYNFYHGIEIAKSGFSDTSWNLMTNFEKDGTLDSILFGIRNKCSDCWFNQNGYVEQISSNASISYRNKKFKVAASMEVEVNQYTKVKVFIEQDEVGVAFTGEFGARSFVGEEGADFMQWGQYSYAKVIGQVKDQQGNSLANVGLRILEQRVSSGENGEFVFEKVPARKRLPLYIEEETLNLNLVPKQNPILLNTRRAGVTHANLVLVASFGIDGLIKGNLADNSYIHFKHIEKNLEYSSYVEPDGFYMVEGLVAGDYKIVLESGSTRRVLERHLDSDFWLSGLDFHVDEFH</sequence>
<evidence type="ECO:0000313" key="2">
    <source>
        <dbReference type="EMBL" id="EFP96682.1"/>
    </source>
</evidence>
<protein>
    <submittedName>
        <fullName evidence="2">Uncharacterized protein</fullName>
    </submittedName>
</protein>
<dbReference type="STRING" id="796620.VIBC2010_06929"/>
<feature type="coiled-coil region" evidence="1">
    <location>
        <begin position="165"/>
        <end position="199"/>
    </location>
</feature>
<evidence type="ECO:0000313" key="3">
    <source>
        <dbReference type="Proteomes" id="UP000002943"/>
    </source>
</evidence>
<reference evidence="2 3" key="1">
    <citation type="journal article" date="2012" name="Int. J. Syst. Evol. Microbiol.">
        <title>Vibrio caribbeanicus sp. nov., isolated from the marine sponge Scleritoderma cyanea.</title>
        <authorList>
            <person name="Hoffmann M."/>
            <person name="Monday S.R."/>
            <person name="Allard M.W."/>
            <person name="Strain E.A."/>
            <person name="Whittaker P."/>
            <person name="Naum M."/>
            <person name="McCarthy P.J."/>
            <person name="Lopez J.V."/>
            <person name="Fischer M."/>
            <person name="Brown E.W."/>
        </authorList>
    </citation>
    <scope>NUCLEOTIDE SEQUENCE [LARGE SCALE GENOMIC DNA]</scope>
    <source>
        <strain evidence="2 3">ATCC BAA-2122</strain>
    </source>
</reference>
<dbReference type="AlphaFoldDB" id="E3BJB3"/>
<name>E3BJB3_9VIBR</name>
<accession>E3BJB3</accession>
<keyword evidence="1" id="KW-0175">Coiled coil</keyword>
<evidence type="ECO:0000256" key="1">
    <source>
        <dbReference type="SAM" id="Coils"/>
    </source>
</evidence>
<dbReference type="eggNOG" id="ENOG5030JNG">
    <property type="taxonomic scope" value="Bacteria"/>
</dbReference>
<proteinExistence type="predicted"/>
<dbReference type="Proteomes" id="UP000002943">
    <property type="component" value="Unassembled WGS sequence"/>
</dbReference>
<dbReference type="OrthoDB" id="5833543at2"/>
<organism evidence="2 3">
    <name type="scientific">Vibrio caribbeanicus ATCC BAA-2122</name>
    <dbReference type="NCBI Taxonomy" id="796620"/>
    <lineage>
        <taxon>Bacteria</taxon>
        <taxon>Pseudomonadati</taxon>
        <taxon>Pseudomonadota</taxon>
        <taxon>Gammaproteobacteria</taxon>
        <taxon>Vibrionales</taxon>
        <taxon>Vibrionaceae</taxon>
        <taxon>Vibrio</taxon>
    </lineage>
</organism>
<gene>
    <name evidence="2" type="ORF">VIBC2010_06929</name>
</gene>
<comment type="caution">
    <text evidence="2">The sequence shown here is derived from an EMBL/GenBank/DDBJ whole genome shotgun (WGS) entry which is preliminary data.</text>
</comment>
<dbReference type="RefSeq" id="WP_009601112.1">
    <property type="nucleotide sequence ID" value="NZ_AEIU01000069.1"/>
</dbReference>
<dbReference type="EMBL" id="AEIU01000069">
    <property type="protein sequence ID" value="EFP96682.1"/>
    <property type="molecule type" value="Genomic_DNA"/>
</dbReference>
<keyword evidence="3" id="KW-1185">Reference proteome</keyword>